<reference evidence="5" key="1">
    <citation type="journal article" date="2019" name="Int. J. Syst. Evol. Microbiol.">
        <title>The Global Catalogue of Microorganisms (GCM) 10K type strain sequencing project: providing services to taxonomists for standard genome sequencing and annotation.</title>
        <authorList>
            <consortium name="The Broad Institute Genomics Platform"/>
            <consortium name="The Broad Institute Genome Sequencing Center for Infectious Disease"/>
            <person name="Wu L."/>
            <person name="Ma J."/>
        </authorList>
    </citation>
    <scope>NUCLEOTIDE SEQUENCE [LARGE SCALE GENOMIC DNA]</scope>
    <source>
        <strain evidence="5">JCM 18303</strain>
    </source>
</reference>
<name>A0ABP9QSE1_9PSEU</name>
<evidence type="ECO:0000313" key="5">
    <source>
        <dbReference type="Proteomes" id="UP001428817"/>
    </source>
</evidence>
<sequence>MTNHALIIGGGIAGTVTAIALRDAGMDATVFEAYDRTADGVGAYLSLAVNGIAALRALDLHKLVREHGFATPRIAFVNGTGRRLGEIPQGGELADGTVCQTLRRGDLYRSLREEALRRGVRVEYGKRLAGAERTAHGVRAEFADGSAAEGDLLIGADGLHSRTRTVIDPRAPEPRYLGLLNTGGYAHGLPELAPPGSCTMMFGKRCFFAHFQHPNGQVWWFANPPAAEEPGRAELAAITPERWKARLIALFAEDAGPAVDIIKATPEVIPPWPTHDLPSVPTWHTDRMVIIGDAAHAASPSSGQGASMACEDAVTLGKCLHDLPDVPAAFAEFERLRRDRVERVVAQGKRNGDQKAVGPVGRVLRDLALPLVLHRMDRATNRPDAWIHQHRIDWATPVTAPAAPGTPVPGT</sequence>
<dbReference type="Proteomes" id="UP001428817">
    <property type="component" value="Unassembled WGS sequence"/>
</dbReference>
<keyword evidence="5" id="KW-1185">Reference proteome</keyword>
<proteinExistence type="predicted"/>
<dbReference type="InterPro" id="IPR002938">
    <property type="entry name" value="FAD-bd"/>
</dbReference>
<evidence type="ECO:0000259" key="3">
    <source>
        <dbReference type="Pfam" id="PF01494"/>
    </source>
</evidence>
<dbReference type="PRINTS" id="PR00420">
    <property type="entry name" value="RNGMNOXGNASE"/>
</dbReference>
<dbReference type="EMBL" id="BAABJP010000036">
    <property type="protein sequence ID" value="GAA5166759.1"/>
    <property type="molecule type" value="Genomic_DNA"/>
</dbReference>
<protein>
    <submittedName>
        <fullName evidence="4">FAD-dependent monooxygenase</fullName>
    </submittedName>
</protein>
<organism evidence="4 5">
    <name type="scientific">Pseudonocardia eucalypti</name>
    <dbReference type="NCBI Taxonomy" id="648755"/>
    <lineage>
        <taxon>Bacteria</taxon>
        <taxon>Bacillati</taxon>
        <taxon>Actinomycetota</taxon>
        <taxon>Actinomycetes</taxon>
        <taxon>Pseudonocardiales</taxon>
        <taxon>Pseudonocardiaceae</taxon>
        <taxon>Pseudonocardia</taxon>
    </lineage>
</organism>
<dbReference type="Pfam" id="PF01494">
    <property type="entry name" value="FAD_binding_3"/>
    <property type="match status" value="1"/>
</dbReference>
<dbReference type="GO" id="GO:0004497">
    <property type="term" value="F:monooxygenase activity"/>
    <property type="evidence" value="ECO:0007669"/>
    <property type="project" value="UniProtKB-KW"/>
</dbReference>
<dbReference type="Gene3D" id="3.50.50.60">
    <property type="entry name" value="FAD/NAD(P)-binding domain"/>
    <property type="match status" value="1"/>
</dbReference>
<gene>
    <name evidence="4" type="ORF">GCM10023321_58390</name>
</gene>
<dbReference type="InterPro" id="IPR050493">
    <property type="entry name" value="FAD-dep_Monooxygenase_BioMet"/>
</dbReference>
<evidence type="ECO:0000256" key="2">
    <source>
        <dbReference type="ARBA" id="ARBA00023033"/>
    </source>
</evidence>
<dbReference type="PANTHER" id="PTHR13789:SF309">
    <property type="entry name" value="PUTATIVE (AFU_ORTHOLOGUE AFUA_6G14510)-RELATED"/>
    <property type="match status" value="1"/>
</dbReference>
<accession>A0ABP9QSE1</accession>
<dbReference type="InterPro" id="IPR036188">
    <property type="entry name" value="FAD/NAD-bd_sf"/>
</dbReference>
<dbReference type="PANTHER" id="PTHR13789">
    <property type="entry name" value="MONOOXYGENASE"/>
    <property type="match status" value="1"/>
</dbReference>
<dbReference type="RefSeq" id="WP_185060512.1">
    <property type="nucleotide sequence ID" value="NZ_BAABJP010000036.1"/>
</dbReference>
<dbReference type="SUPFAM" id="SSF51905">
    <property type="entry name" value="FAD/NAD(P)-binding domain"/>
    <property type="match status" value="1"/>
</dbReference>
<evidence type="ECO:0000313" key="4">
    <source>
        <dbReference type="EMBL" id="GAA5166759.1"/>
    </source>
</evidence>
<feature type="domain" description="FAD-binding" evidence="3">
    <location>
        <begin position="5"/>
        <end position="323"/>
    </location>
</feature>
<comment type="caution">
    <text evidence="4">The sequence shown here is derived from an EMBL/GenBank/DDBJ whole genome shotgun (WGS) entry which is preliminary data.</text>
</comment>
<keyword evidence="1" id="KW-0560">Oxidoreductase</keyword>
<evidence type="ECO:0000256" key="1">
    <source>
        <dbReference type="ARBA" id="ARBA00023002"/>
    </source>
</evidence>
<keyword evidence="2 4" id="KW-0503">Monooxygenase</keyword>